<dbReference type="OrthoDB" id="20783at2759"/>
<gene>
    <name evidence="14" type="ORF">EV702DRAFT_434289</name>
</gene>
<dbReference type="PANTHER" id="PTHR23086">
    <property type="entry name" value="PHOSPHATIDYLINOSITOL-4-PHOSPHATE 5-KINASE"/>
    <property type="match status" value="1"/>
</dbReference>
<dbReference type="EC" id="2.7.1.68" evidence="2"/>
<dbReference type="Proteomes" id="UP000714275">
    <property type="component" value="Unassembled WGS sequence"/>
</dbReference>
<evidence type="ECO:0000313" key="14">
    <source>
        <dbReference type="EMBL" id="KAG1775548.1"/>
    </source>
</evidence>
<sequence>MANRISILTASEPRSALDRHSSLVSESSAASFVTAPSPTTTICPDMDHTHTQIHIVEVTRDAVHLHPPKPLPSIPRGDTIGPPPPSPPASVDESPDNLSALFPVRLSRSDPLPKGIEADIDVELDTATINSQLTRDRLHRASTETKFSARIPKVSQTSSYAPTASTSKTQHPDGLLHPPTRPVRRNTTGSARRPHPPPSTYVATGELEDDIQIQAEQIRRERKRKQAAEVAAAAAVEVAQKEDEHPLVGNLIGEDHANYVLMYNMLTGIRIAVSRCQAKIKRPLTEQDFTARHKYSFDIVGNELTPSARYDFKFKDYAPWVFRELREDHFSLDPADYLLSLTSKYILSELTSPGKSGSFFYFSRDYRFIIKTIRHAEHKFLLRVLKQYWEHVKANPHTLLSRFYGLHRVKLPRGRKIHFVIMNNLFPPHKDIHESYDLKGSTIGRIVPAAKLEQNPRAVQKDLNWIDSNRVLELGPEKRALLTEQLRRDSEMLRDLGVMDYSLLVGLHWGNRGNRENVRGSTLRVFEPSVPPIRRKTTQTKDGRSPEAIAMRRIMRASDPHHLGTTLDLPDSPSPSMQTVAPSTPAHSQRTRPRSGSKGMSNANSGGNGNGNGFTQQAHPTFQTPPHPSHPLHQSQPPQSPHLHHQPPSYASSQQPHPTQDRDHFLFYQDEGGLQATDDSNEEMDVIYYLGIIDILTPYGGLKKCEHFWKGLSADRHKISPVPPSEYADRFFRFMKAIMRGGEGGAQFKAE</sequence>
<evidence type="ECO:0000256" key="5">
    <source>
        <dbReference type="ARBA" id="ARBA00022741"/>
    </source>
</evidence>
<name>A0A9P7D1C5_9AGAM</name>
<evidence type="ECO:0000256" key="9">
    <source>
        <dbReference type="ARBA" id="ARBA00080374"/>
    </source>
</evidence>
<evidence type="ECO:0000256" key="8">
    <source>
        <dbReference type="ARBA" id="ARBA00078403"/>
    </source>
</evidence>
<evidence type="ECO:0000313" key="15">
    <source>
        <dbReference type="Proteomes" id="UP000714275"/>
    </source>
</evidence>
<feature type="domain" description="PIPK" evidence="13">
    <location>
        <begin position="257"/>
        <end position="739"/>
    </location>
</feature>
<dbReference type="GO" id="GO:0005886">
    <property type="term" value="C:plasma membrane"/>
    <property type="evidence" value="ECO:0007669"/>
    <property type="project" value="TreeGrafter"/>
</dbReference>
<dbReference type="InterPro" id="IPR027484">
    <property type="entry name" value="PInositol-4-P-5-kinase_N"/>
</dbReference>
<dbReference type="FunFam" id="3.30.800.10:FF:000009">
    <property type="entry name" value="Phosphatidylinositol 4-phosphate 5-kinase its3"/>
    <property type="match status" value="1"/>
</dbReference>
<keyword evidence="4 11" id="KW-0808">Transferase</keyword>
<dbReference type="AlphaFoldDB" id="A0A9P7D1C5"/>
<evidence type="ECO:0000256" key="11">
    <source>
        <dbReference type="PROSITE-ProRule" id="PRU00781"/>
    </source>
</evidence>
<dbReference type="InterPro" id="IPR023610">
    <property type="entry name" value="PInositol-4/5-P-5/4-kinase"/>
</dbReference>
<dbReference type="InterPro" id="IPR027483">
    <property type="entry name" value="PInositol-4-P-4/5-kinase_C_sf"/>
</dbReference>
<dbReference type="Gene3D" id="3.30.800.10">
    <property type="entry name" value="Phosphatidylinositol Phosphate Kinase II Beta"/>
    <property type="match status" value="1"/>
</dbReference>
<keyword evidence="15" id="KW-1185">Reference proteome</keyword>
<evidence type="ECO:0000256" key="4">
    <source>
        <dbReference type="ARBA" id="ARBA00022679"/>
    </source>
</evidence>
<dbReference type="CDD" id="cd17303">
    <property type="entry name" value="PIPKc_PIP5K_yeast_like"/>
    <property type="match status" value="1"/>
</dbReference>
<dbReference type="GO" id="GO:0016308">
    <property type="term" value="F:1-phosphatidylinositol-4-phosphate 5-kinase activity"/>
    <property type="evidence" value="ECO:0007669"/>
    <property type="project" value="UniProtKB-EC"/>
</dbReference>
<comment type="caution">
    <text evidence="14">The sequence shown here is derived from an EMBL/GenBank/DDBJ whole genome shotgun (WGS) entry which is preliminary data.</text>
</comment>
<organism evidence="14 15">
    <name type="scientific">Suillus placidus</name>
    <dbReference type="NCBI Taxonomy" id="48579"/>
    <lineage>
        <taxon>Eukaryota</taxon>
        <taxon>Fungi</taxon>
        <taxon>Dikarya</taxon>
        <taxon>Basidiomycota</taxon>
        <taxon>Agaricomycotina</taxon>
        <taxon>Agaricomycetes</taxon>
        <taxon>Agaricomycetidae</taxon>
        <taxon>Boletales</taxon>
        <taxon>Suillineae</taxon>
        <taxon>Suillaceae</taxon>
        <taxon>Suillus</taxon>
    </lineage>
</organism>
<keyword evidence="6 11" id="KW-0418">Kinase</keyword>
<feature type="region of interest" description="Disordered" evidence="12">
    <location>
        <begin position="154"/>
        <end position="208"/>
    </location>
</feature>
<dbReference type="PROSITE" id="PS51455">
    <property type="entry name" value="PIPK"/>
    <property type="match status" value="1"/>
</dbReference>
<feature type="compositionally biased region" description="Low complexity" evidence="12">
    <location>
        <begin position="596"/>
        <end position="605"/>
    </location>
</feature>
<feature type="compositionally biased region" description="Low complexity" evidence="12">
    <location>
        <begin position="22"/>
        <end position="31"/>
    </location>
</feature>
<accession>A0A9P7D1C5</accession>
<keyword evidence="5 11" id="KW-0547">Nucleotide-binding</keyword>
<dbReference type="GO" id="GO:0046854">
    <property type="term" value="P:phosphatidylinositol phosphate biosynthetic process"/>
    <property type="evidence" value="ECO:0007669"/>
    <property type="project" value="UniProtKB-ARBA"/>
</dbReference>
<evidence type="ECO:0000256" key="3">
    <source>
        <dbReference type="ARBA" id="ARBA00022553"/>
    </source>
</evidence>
<evidence type="ECO:0000256" key="1">
    <source>
        <dbReference type="ARBA" id="ARBA00000444"/>
    </source>
</evidence>
<proteinExistence type="predicted"/>
<dbReference type="GO" id="GO:0005524">
    <property type="term" value="F:ATP binding"/>
    <property type="evidence" value="ECO:0007669"/>
    <property type="project" value="UniProtKB-UniRule"/>
</dbReference>
<evidence type="ECO:0000259" key="13">
    <source>
        <dbReference type="PROSITE" id="PS51455"/>
    </source>
</evidence>
<dbReference type="Pfam" id="PF01504">
    <property type="entry name" value="PIP5K"/>
    <property type="match status" value="1"/>
</dbReference>
<comment type="catalytic activity">
    <reaction evidence="1">
        <text>a 1,2-diacyl-sn-glycero-3-phospho-(1D-myo-inositol 4-phosphate) + ATP = a 1,2-diacyl-sn-glycero-3-phospho-(1D-myo-inositol-4,5-bisphosphate) + ADP + H(+)</text>
        <dbReference type="Rhea" id="RHEA:14425"/>
        <dbReference type="ChEBI" id="CHEBI:15378"/>
        <dbReference type="ChEBI" id="CHEBI:30616"/>
        <dbReference type="ChEBI" id="CHEBI:58178"/>
        <dbReference type="ChEBI" id="CHEBI:58456"/>
        <dbReference type="ChEBI" id="CHEBI:456216"/>
        <dbReference type="EC" id="2.7.1.68"/>
    </reaction>
</comment>
<evidence type="ECO:0000256" key="2">
    <source>
        <dbReference type="ARBA" id="ARBA00012172"/>
    </source>
</evidence>
<protein>
    <recommendedName>
        <fullName evidence="2">1-phosphatidylinositol-4-phosphate 5-kinase</fullName>
        <ecNumber evidence="2">2.7.1.68</ecNumber>
    </recommendedName>
    <alternativeName>
        <fullName evidence="10">1-phosphatidylinositol 4-phosphate kinase</fullName>
    </alternativeName>
    <alternativeName>
        <fullName evidence="8">Diphosphoinositide kinase</fullName>
    </alternativeName>
    <alternativeName>
        <fullName evidence="9">PIP5K</fullName>
    </alternativeName>
</protein>
<dbReference type="SMART" id="SM00330">
    <property type="entry name" value="PIPKc"/>
    <property type="match status" value="1"/>
</dbReference>
<dbReference type="InterPro" id="IPR002498">
    <property type="entry name" value="PInositol-4-P-4/5-kinase_core"/>
</dbReference>
<keyword evidence="7 11" id="KW-0067">ATP-binding</keyword>
<evidence type="ECO:0000256" key="10">
    <source>
        <dbReference type="ARBA" id="ARBA00082306"/>
    </source>
</evidence>
<feature type="region of interest" description="Disordered" evidence="12">
    <location>
        <begin position="557"/>
        <end position="661"/>
    </location>
</feature>
<evidence type="ECO:0000256" key="7">
    <source>
        <dbReference type="ARBA" id="ARBA00022840"/>
    </source>
</evidence>
<evidence type="ECO:0000256" key="6">
    <source>
        <dbReference type="ARBA" id="ARBA00022777"/>
    </source>
</evidence>
<feature type="compositionally biased region" description="Polar residues" evidence="12">
    <location>
        <begin position="154"/>
        <end position="169"/>
    </location>
</feature>
<feature type="compositionally biased region" description="Polar residues" evidence="12">
    <location>
        <begin position="574"/>
        <end position="588"/>
    </location>
</feature>
<feature type="region of interest" description="Disordered" evidence="12">
    <location>
        <begin position="65"/>
        <end position="96"/>
    </location>
</feature>
<dbReference type="PANTHER" id="PTHR23086:SF8">
    <property type="entry name" value="PHOSPHATIDYLINOSITOL 5-PHOSPHATE 4-KINASE, ISOFORM A"/>
    <property type="match status" value="1"/>
</dbReference>
<dbReference type="SUPFAM" id="SSF56104">
    <property type="entry name" value="SAICAR synthase-like"/>
    <property type="match status" value="1"/>
</dbReference>
<dbReference type="Gene3D" id="3.30.810.10">
    <property type="entry name" value="2-Layer Sandwich"/>
    <property type="match status" value="2"/>
</dbReference>
<reference evidence="14" key="1">
    <citation type="journal article" date="2020" name="New Phytol.">
        <title>Comparative genomics reveals dynamic genome evolution in host specialist ectomycorrhizal fungi.</title>
        <authorList>
            <person name="Lofgren L.A."/>
            <person name="Nguyen N.H."/>
            <person name="Vilgalys R."/>
            <person name="Ruytinx J."/>
            <person name="Liao H.L."/>
            <person name="Branco S."/>
            <person name="Kuo A."/>
            <person name="LaButti K."/>
            <person name="Lipzen A."/>
            <person name="Andreopoulos W."/>
            <person name="Pangilinan J."/>
            <person name="Riley R."/>
            <person name="Hundley H."/>
            <person name="Na H."/>
            <person name="Barry K."/>
            <person name="Grigoriev I.V."/>
            <person name="Stajich J.E."/>
            <person name="Kennedy P.G."/>
        </authorList>
    </citation>
    <scope>NUCLEOTIDE SEQUENCE</scope>
    <source>
        <strain evidence="14">DOB743</strain>
    </source>
</reference>
<keyword evidence="3" id="KW-0597">Phosphoprotein</keyword>
<evidence type="ECO:0000256" key="12">
    <source>
        <dbReference type="SAM" id="MobiDB-lite"/>
    </source>
</evidence>
<dbReference type="EMBL" id="JABBWD010000033">
    <property type="protein sequence ID" value="KAG1775548.1"/>
    <property type="molecule type" value="Genomic_DNA"/>
</dbReference>
<feature type="region of interest" description="Disordered" evidence="12">
    <location>
        <begin position="14"/>
        <end position="39"/>
    </location>
</feature>